<accession>A0A644TGR6</accession>
<reference evidence="1" key="1">
    <citation type="submission" date="2019-08" db="EMBL/GenBank/DDBJ databases">
        <authorList>
            <person name="Kucharzyk K."/>
            <person name="Murdoch R.W."/>
            <person name="Higgins S."/>
            <person name="Loffler F."/>
        </authorList>
    </citation>
    <scope>NUCLEOTIDE SEQUENCE</scope>
</reference>
<dbReference type="EMBL" id="VSSQ01000031">
    <property type="protein sequence ID" value="MPL66178.1"/>
    <property type="molecule type" value="Genomic_DNA"/>
</dbReference>
<evidence type="ECO:0000313" key="1">
    <source>
        <dbReference type="EMBL" id="MPL66178.1"/>
    </source>
</evidence>
<protein>
    <recommendedName>
        <fullName evidence="2">Transglycosylase SLT domain-containing protein</fullName>
    </recommendedName>
</protein>
<organism evidence="1">
    <name type="scientific">bioreactor metagenome</name>
    <dbReference type="NCBI Taxonomy" id="1076179"/>
    <lineage>
        <taxon>unclassified sequences</taxon>
        <taxon>metagenomes</taxon>
        <taxon>ecological metagenomes</taxon>
    </lineage>
</organism>
<proteinExistence type="predicted"/>
<comment type="caution">
    <text evidence="1">The sequence shown here is derived from an EMBL/GenBank/DDBJ whole genome shotgun (WGS) entry which is preliminary data.</text>
</comment>
<evidence type="ECO:0008006" key="2">
    <source>
        <dbReference type="Google" id="ProtNLM"/>
    </source>
</evidence>
<name>A0A644TGR6_9ZZZZ</name>
<gene>
    <name evidence="1" type="ORF">SDC9_11847</name>
</gene>
<dbReference type="AlphaFoldDB" id="A0A644TGR6"/>
<sequence length="178" mass="21064">MNKEKYIKIILFILFANSICLNANCIVPNILLKTVQITENETSNPYLIRTNEDVNTFYNIVNRFTYKKQEEKNVIDCLNKENCTYITNSLIENNITNIDLGLHQINYKSYKYPAYTYFDKVQSSINACSIIEDKIKMNKNKWSWEVLASYHSITPHLNRKYKEKLIKNYIKLISQIQN</sequence>